<feature type="transmembrane region" description="Helical" evidence="1">
    <location>
        <begin position="20"/>
        <end position="44"/>
    </location>
</feature>
<dbReference type="AlphaFoldDB" id="A0A2S2QIM9"/>
<dbReference type="EMBL" id="GGMS01008391">
    <property type="protein sequence ID" value="MBY77594.1"/>
    <property type="molecule type" value="Transcribed_RNA"/>
</dbReference>
<keyword evidence="1" id="KW-0812">Transmembrane</keyword>
<keyword evidence="1" id="KW-1133">Transmembrane helix</keyword>
<protein>
    <submittedName>
        <fullName evidence="2">Uncharacterized protein</fullName>
    </submittedName>
</protein>
<gene>
    <name evidence="2" type="ORF">g.93942</name>
</gene>
<sequence>MTYFDGQVSPTVPKKVLSEVVLYFIFFVGSTLQFISNAVVVVVVDGFSEAAVFNSWSIHRYSERFRQINSIRRFCSKIHGINDADFFLHSMLKLKQRDR</sequence>
<keyword evidence="1" id="KW-0472">Membrane</keyword>
<organism evidence="2">
    <name type="scientific">Sipha flava</name>
    <name type="common">yellow sugarcane aphid</name>
    <dbReference type="NCBI Taxonomy" id="143950"/>
    <lineage>
        <taxon>Eukaryota</taxon>
        <taxon>Metazoa</taxon>
        <taxon>Ecdysozoa</taxon>
        <taxon>Arthropoda</taxon>
        <taxon>Hexapoda</taxon>
        <taxon>Insecta</taxon>
        <taxon>Pterygota</taxon>
        <taxon>Neoptera</taxon>
        <taxon>Paraneoptera</taxon>
        <taxon>Hemiptera</taxon>
        <taxon>Sternorrhyncha</taxon>
        <taxon>Aphidomorpha</taxon>
        <taxon>Aphidoidea</taxon>
        <taxon>Aphididae</taxon>
        <taxon>Sipha</taxon>
    </lineage>
</organism>
<proteinExistence type="predicted"/>
<evidence type="ECO:0000256" key="1">
    <source>
        <dbReference type="SAM" id="Phobius"/>
    </source>
</evidence>
<reference evidence="2" key="1">
    <citation type="submission" date="2018-04" db="EMBL/GenBank/DDBJ databases">
        <title>Transcriptome assembly of Sipha flava.</title>
        <authorList>
            <person name="Scully E.D."/>
            <person name="Geib S.M."/>
            <person name="Palmer N.A."/>
            <person name="Koch K."/>
            <person name="Bradshaw J."/>
            <person name="Heng-Moss T."/>
            <person name="Sarath G."/>
        </authorList>
    </citation>
    <scope>NUCLEOTIDE SEQUENCE</scope>
</reference>
<name>A0A2S2QIM9_9HEMI</name>
<accession>A0A2S2QIM9</accession>
<evidence type="ECO:0000313" key="2">
    <source>
        <dbReference type="EMBL" id="MBY77594.1"/>
    </source>
</evidence>